<dbReference type="PANTHER" id="PTHR46148">
    <property type="entry name" value="CHROMO DOMAIN-CONTAINING PROTEIN"/>
    <property type="match status" value="1"/>
</dbReference>
<dbReference type="EMBL" id="JARYMX010000094">
    <property type="protein sequence ID" value="KAJ9535924.1"/>
    <property type="molecule type" value="Genomic_DNA"/>
</dbReference>
<keyword evidence="3" id="KW-1185">Reference proteome</keyword>
<reference evidence="2" key="1">
    <citation type="submission" date="2023-03" db="EMBL/GenBank/DDBJ databases">
        <title>Chromosome-scale reference genome and RAD-based genetic map of yellow starthistle (Centaurea solstitialis) reveal putative structural variation and QTLs associated with invader traits.</title>
        <authorList>
            <person name="Reatini B."/>
            <person name="Cang F.A."/>
            <person name="Jiang Q."/>
            <person name="Mckibben M.T.W."/>
            <person name="Barker M.S."/>
            <person name="Rieseberg L.H."/>
            <person name="Dlugosch K.M."/>
        </authorList>
    </citation>
    <scope>NUCLEOTIDE SEQUENCE</scope>
    <source>
        <strain evidence="2">CAN-66</strain>
        <tissue evidence="2">Leaf</tissue>
    </source>
</reference>
<dbReference type="AlphaFoldDB" id="A0AA38W346"/>
<sequence length="405" mass="46887">MFGSHHVFGADFTRIWVLSFSSARLSTLRQTVRARGLYGLLRICFGHVFWILEVVGNLIFPWLNSLTITASMPVLACLPIRCCNGRRCRTPICWGEVSQRELGSTEIRTTESIQQICERLKAAQSRQKSYADKRGSYLEFSVGDKVLLKVSPWKGVIPFRKRGKLGPRFIGPFEIVACVGKVAYRLELPSELSQIHDTFHVSQLRKCLADESAFVPLEDIEVDERLNYAEKPIAVLERKTKTLRNKEIGIVKVQWEHGKGSEWTWEPEDEMRRNHTEFNCHVLGVEGLKCHLWKFKGRERERREGDKRKAAKDEIEAWVDWGVLALTSIAFKIGLWDHCLISVERHRFLPEVELLVYYLRLMYGVPNVFVLYGKCGSTWNNDIESIWDIRSSYKEWNLGINSCYK</sequence>
<dbReference type="Proteomes" id="UP001172457">
    <property type="component" value="Unassembled WGS sequence"/>
</dbReference>
<dbReference type="InterPro" id="IPR056924">
    <property type="entry name" value="SH3_Tf2-1"/>
</dbReference>
<comment type="caution">
    <text evidence="2">The sequence shown here is derived from an EMBL/GenBank/DDBJ whole genome shotgun (WGS) entry which is preliminary data.</text>
</comment>
<evidence type="ECO:0000313" key="2">
    <source>
        <dbReference type="EMBL" id="KAJ9535924.1"/>
    </source>
</evidence>
<dbReference type="PANTHER" id="PTHR46148:SF57">
    <property type="entry name" value="OS12G0499874 PROTEIN"/>
    <property type="match status" value="1"/>
</dbReference>
<proteinExistence type="predicted"/>
<name>A0AA38W346_9ASTR</name>
<feature type="domain" description="Tf2-1-like SH3-like" evidence="1">
    <location>
        <begin position="143"/>
        <end position="207"/>
    </location>
</feature>
<protein>
    <recommendedName>
        <fullName evidence="1">Tf2-1-like SH3-like domain-containing protein</fullName>
    </recommendedName>
</protein>
<evidence type="ECO:0000259" key="1">
    <source>
        <dbReference type="Pfam" id="PF24626"/>
    </source>
</evidence>
<accession>A0AA38W346</accession>
<dbReference type="Pfam" id="PF24626">
    <property type="entry name" value="SH3_Tf2-1"/>
    <property type="match status" value="1"/>
</dbReference>
<gene>
    <name evidence="2" type="ORF">OSB04_un000912</name>
</gene>
<organism evidence="2 3">
    <name type="scientific">Centaurea solstitialis</name>
    <name type="common">yellow star-thistle</name>
    <dbReference type="NCBI Taxonomy" id="347529"/>
    <lineage>
        <taxon>Eukaryota</taxon>
        <taxon>Viridiplantae</taxon>
        <taxon>Streptophyta</taxon>
        <taxon>Embryophyta</taxon>
        <taxon>Tracheophyta</taxon>
        <taxon>Spermatophyta</taxon>
        <taxon>Magnoliopsida</taxon>
        <taxon>eudicotyledons</taxon>
        <taxon>Gunneridae</taxon>
        <taxon>Pentapetalae</taxon>
        <taxon>asterids</taxon>
        <taxon>campanulids</taxon>
        <taxon>Asterales</taxon>
        <taxon>Asteraceae</taxon>
        <taxon>Carduoideae</taxon>
        <taxon>Cardueae</taxon>
        <taxon>Centaureinae</taxon>
        <taxon>Centaurea</taxon>
    </lineage>
</organism>
<evidence type="ECO:0000313" key="3">
    <source>
        <dbReference type="Proteomes" id="UP001172457"/>
    </source>
</evidence>